<dbReference type="RefSeq" id="WP_203147740.1">
    <property type="nucleotide sequence ID" value="NZ_JAEVHL010000021.1"/>
</dbReference>
<evidence type="ECO:0000313" key="1">
    <source>
        <dbReference type="EMBL" id="MBM0275340.1"/>
    </source>
</evidence>
<reference evidence="1 2" key="1">
    <citation type="submission" date="2021-01" db="EMBL/GenBank/DDBJ databases">
        <title>Draft genome sequence of Micromonospora sp. strain STR1s_6.</title>
        <authorList>
            <person name="Karlyshev A."/>
            <person name="Jawad R."/>
        </authorList>
    </citation>
    <scope>NUCLEOTIDE SEQUENCE [LARGE SCALE GENOMIC DNA]</scope>
    <source>
        <strain evidence="1 2">STR1S-6</strain>
    </source>
</reference>
<dbReference type="EMBL" id="JAEVHL010000021">
    <property type="protein sequence ID" value="MBM0275340.1"/>
    <property type="molecule type" value="Genomic_DNA"/>
</dbReference>
<keyword evidence="2" id="KW-1185">Reference proteome</keyword>
<organism evidence="1 2">
    <name type="scientific">Micromonospora tarensis</name>
    <dbReference type="NCBI Taxonomy" id="2806100"/>
    <lineage>
        <taxon>Bacteria</taxon>
        <taxon>Bacillati</taxon>
        <taxon>Actinomycetota</taxon>
        <taxon>Actinomycetes</taxon>
        <taxon>Micromonosporales</taxon>
        <taxon>Micromonosporaceae</taxon>
        <taxon>Micromonospora</taxon>
    </lineage>
</organism>
<name>A0ABS1YD89_9ACTN</name>
<accession>A0ABS1YD89</accession>
<comment type="caution">
    <text evidence="1">The sequence shown here is derived from an EMBL/GenBank/DDBJ whole genome shotgun (WGS) entry which is preliminary data.</text>
</comment>
<sequence>MAQTPGSAVDLIEHASGIIVAAMEQPHSAPYHWAGALWEAGMLHGPGSVPDREGGHHLLAALRSVLADRERELLDLKGPCSGAQGQKCRLHYAHSGPCDIEPTRKP</sequence>
<gene>
    <name evidence="1" type="ORF">JM949_07665</name>
</gene>
<dbReference type="Proteomes" id="UP000622245">
    <property type="component" value="Unassembled WGS sequence"/>
</dbReference>
<protein>
    <submittedName>
        <fullName evidence="1">Uncharacterized protein</fullName>
    </submittedName>
</protein>
<evidence type="ECO:0000313" key="2">
    <source>
        <dbReference type="Proteomes" id="UP000622245"/>
    </source>
</evidence>
<proteinExistence type="predicted"/>